<organism evidence="19 20">
    <name type="scientific">Demequina litorisediminis</name>
    <dbReference type="NCBI Taxonomy" id="1849022"/>
    <lineage>
        <taxon>Bacteria</taxon>
        <taxon>Bacillati</taxon>
        <taxon>Actinomycetota</taxon>
        <taxon>Actinomycetes</taxon>
        <taxon>Micrococcales</taxon>
        <taxon>Demequinaceae</taxon>
        <taxon>Demequina</taxon>
    </lineage>
</organism>
<evidence type="ECO:0000256" key="7">
    <source>
        <dbReference type="ARBA" id="ARBA00022741"/>
    </source>
</evidence>
<evidence type="ECO:0000313" key="20">
    <source>
        <dbReference type="Proteomes" id="UP001157125"/>
    </source>
</evidence>
<name>A0ABQ6IKG8_9MICO</name>
<dbReference type="SUPFAM" id="SSF53623">
    <property type="entry name" value="MurD-like peptide ligases, catalytic domain"/>
    <property type="match status" value="1"/>
</dbReference>
<dbReference type="PANTHER" id="PTHR43445">
    <property type="entry name" value="UDP-N-ACETYLMURAMATE--L-ALANINE LIGASE-RELATED"/>
    <property type="match status" value="1"/>
</dbReference>
<dbReference type="RefSeq" id="WP_284328983.1">
    <property type="nucleotide sequence ID" value="NZ_BSUN01000001.1"/>
</dbReference>
<dbReference type="PANTHER" id="PTHR43445:SF3">
    <property type="entry name" value="UDP-N-ACETYLMURAMATE--L-ALANINE LIGASE"/>
    <property type="match status" value="1"/>
</dbReference>
<evidence type="ECO:0000256" key="14">
    <source>
        <dbReference type="HAMAP-Rule" id="MF_00046"/>
    </source>
</evidence>
<proteinExistence type="inferred from homology"/>
<protein>
    <recommendedName>
        <fullName evidence="3 14">UDP-N-acetylmuramate--L-alanine ligase</fullName>
        <ecNumber evidence="3 14">6.3.2.8</ecNumber>
    </recommendedName>
    <alternativeName>
        <fullName evidence="14">UDP-N-acetylmuramoyl-L-alanine synthetase</fullName>
    </alternativeName>
</protein>
<comment type="function">
    <text evidence="14">Cell wall formation.</text>
</comment>
<keyword evidence="20" id="KW-1185">Reference proteome</keyword>
<dbReference type="Proteomes" id="UP001157125">
    <property type="component" value="Unassembled WGS sequence"/>
</dbReference>
<dbReference type="InterPro" id="IPR036615">
    <property type="entry name" value="Mur_ligase_C_dom_sf"/>
</dbReference>
<evidence type="ECO:0000256" key="15">
    <source>
        <dbReference type="SAM" id="MobiDB-lite"/>
    </source>
</evidence>
<evidence type="ECO:0000256" key="8">
    <source>
        <dbReference type="ARBA" id="ARBA00022840"/>
    </source>
</evidence>
<keyword evidence="10 14" id="KW-0573">Peptidoglycan synthesis</keyword>
<gene>
    <name evidence="14 19" type="primary">murC</name>
    <name evidence="19" type="ORF">GCM10025876_33730</name>
</gene>
<reference evidence="20" key="1">
    <citation type="journal article" date="2019" name="Int. J. Syst. Evol. Microbiol.">
        <title>The Global Catalogue of Microorganisms (GCM) 10K type strain sequencing project: providing services to taxonomists for standard genome sequencing and annotation.</title>
        <authorList>
            <consortium name="The Broad Institute Genomics Platform"/>
            <consortium name="The Broad Institute Genome Sequencing Center for Infectious Disease"/>
            <person name="Wu L."/>
            <person name="Ma J."/>
        </authorList>
    </citation>
    <scope>NUCLEOTIDE SEQUENCE [LARGE SCALE GENOMIC DNA]</scope>
    <source>
        <strain evidence="20">NBRC 112299</strain>
    </source>
</reference>
<dbReference type="SUPFAM" id="SSF51984">
    <property type="entry name" value="MurCD N-terminal domain"/>
    <property type="match status" value="1"/>
</dbReference>
<evidence type="ECO:0000256" key="6">
    <source>
        <dbReference type="ARBA" id="ARBA00022618"/>
    </source>
</evidence>
<dbReference type="Pfam" id="PF02875">
    <property type="entry name" value="Mur_ligase_C"/>
    <property type="match status" value="1"/>
</dbReference>
<evidence type="ECO:0000256" key="2">
    <source>
        <dbReference type="ARBA" id="ARBA00004752"/>
    </source>
</evidence>
<dbReference type="NCBIfam" id="TIGR01082">
    <property type="entry name" value="murC"/>
    <property type="match status" value="1"/>
</dbReference>
<sequence>MSHVHFIGVGGSGMSAVARLTAARGHAVTGSDMRESHYFLALREAGMDVRIGHDAAFVDGVDTVVISSAVRETNPELARARERGIEVIHRSEALVRALDDQRLIAVAGTHGKTTTSAMVAHVLHGAGIDAGFAVGARVFGVEGAVAGGYAGTAGISAVEADESDGSFLRYHPEVAVLLNIEPDHLDHYGTVEALHEAFVAFASDCRTLVACADDPVVRDVASQAAAAGVEVVTYGSEGSGADIEVTPTHLLLSRQVDPFGSPQARDEPKGSIRPLGEGDGAAAYPLSVPVPGAHMRLNAAAAWAAAVAVGADPSRAADAVATFAGTGRRYQARGEAAGVAVVDDYAHHPTEVAALLAAARSAGAGRIVVLFQPALFSRTQAHAAAFGHALSIPDADVVIAGVHGDREDPIPGVTSQSILDAVESRDGSTARVVEDLAEAAAQAARLARPGDLVLTVGSGPVTYAADWILDALRERA</sequence>
<evidence type="ECO:0000256" key="11">
    <source>
        <dbReference type="ARBA" id="ARBA00023306"/>
    </source>
</evidence>
<comment type="subcellular location">
    <subcellularLocation>
        <location evidence="1 14">Cytoplasm</location>
    </subcellularLocation>
</comment>
<dbReference type="Gene3D" id="3.40.50.720">
    <property type="entry name" value="NAD(P)-binding Rossmann-like Domain"/>
    <property type="match status" value="1"/>
</dbReference>
<keyword evidence="8 14" id="KW-0067">ATP-binding</keyword>
<evidence type="ECO:0000256" key="9">
    <source>
        <dbReference type="ARBA" id="ARBA00022960"/>
    </source>
</evidence>
<feature type="binding site" evidence="14">
    <location>
        <begin position="108"/>
        <end position="114"/>
    </location>
    <ligand>
        <name>ATP</name>
        <dbReference type="ChEBI" id="CHEBI:30616"/>
    </ligand>
</feature>
<dbReference type="InterPro" id="IPR000713">
    <property type="entry name" value="Mur_ligase_N"/>
</dbReference>
<dbReference type="Gene3D" id="3.90.190.20">
    <property type="entry name" value="Mur ligase, C-terminal domain"/>
    <property type="match status" value="1"/>
</dbReference>
<keyword evidence="9 14" id="KW-0133">Cell shape</keyword>
<accession>A0ABQ6IKG8</accession>
<dbReference type="InterPro" id="IPR050061">
    <property type="entry name" value="MurCDEF_pg_biosynth"/>
</dbReference>
<comment type="pathway">
    <text evidence="2 14">Cell wall biogenesis; peptidoglycan biosynthesis.</text>
</comment>
<evidence type="ECO:0000256" key="3">
    <source>
        <dbReference type="ARBA" id="ARBA00012211"/>
    </source>
</evidence>
<comment type="similarity">
    <text evidence="14">Belongs to the MurCDEF family.</text>
</comment>
<keyword evidence="4 14" id="KW-0963">Cytoplasm</keyword>
<feature type="domain" description="Mur ligase N-terminal catalytic" evidence="16">
    <location>
        <begin position="3"/>
        <end position="99"/>
    </location>
</feature>
<dbReference type="InterPro" id="IPR013221">
    <property type="entry name" value="Mur_ligase_cen"/>
</dbReference>
<dbReference type="Pfam" id="PF01225">
    <property type="entry name" value="Mur_ligase"/>
    <property type="match status" value="1"/>
</dbReference>
<keyword evidence="5 14" id="KW-0436">Ligase</keyword>
<dbReference type="GO" id="GO:0016874">
    <property type="term" value="F:ligase activity"/>
    <property type="evidence" value="ECO:0007669"/>
    <property type="project" value="UniProtKB-KW"/>
</dbReference>
<evidence type="ECO:0000256" key="4">
    <source>
        <dbReference type="ARBA" id="ARBA00022490"/>
    </source>
</evidence>
<keyword evidence="11 14" id="KW-0131">Cell cycle</keyword>
<feature type="domain" description="Mur ligase C-terminal" evidence="17">
    <location>
        <begin position="328"/>
        <end position="459"/>
    </location>
</feature>
<evidence type="ECO:0000256" key="10">
    <source>
        <dbReference type="ARBA" id="ARBA00022984"/>
    </source>
</evidence>
<keyword evidence="6 14" id="KW-0132">Cell division</keyword>
<dbReference type="InterPro" id="IPR036565">
    <property type="entry name" value="Mur-like_cat_sf"/>
</dbReference>
<evidence type="ECO:0000259" key="16">
    <source>
        <dbReference type="Pfam" id="PF01225"/>
    </source>
</evidence>
<dbReference type="InterPro" id="IPR005758">
    <property type="entry name" value="UDP-N-AcMur_Ala_ligase_MurC"/>
</dbReference>
<feature type="domain" description="Mur ligase central" evidence="18">
    <location>
        <begin position="106"/>
        <end position="306"/>
    </location>
</feature>
<evidence type="ECO:0000259" key="17">
    <source>
        <dbReference type="Pfam" id="PF02875"/>
    </source>
</evidence>
<keyword evidence="7 14" id="KW-0547">Nucleotide-binding</keyword>
<evidence type="ECO:0000259" key="18">
    <source>
        <dbReference type="Pfam" id="PF08245"/>
    </source>
</evidence>
<evidence type="ECO:0000256" key="12">
    <source>
        <dbReference type="ARBA" id="ARBA00023316"/>
    </source>
</evidence>
<keyword evidence="12 14" id="KW-0961">Cell wall biogenesis/degradation</keyword>
<dbReference type="EC" id="6.3.2.8" evidence="3 14"/>
<comment type="catalytic activity">
    <reaction evidence="13 14">
        <text>UDP-N-acetyl-alpha-D-muramate + L-alanine + ATP = UDP-N-acetyl-alpha-D-muramoyl-L-alanine + ADP + phosphate + H(+)</text>
        <dbReference type="Rhea" id="RHEA:23372"/>
        <dbReference type="ChEBI" id="CHEBI:15378"/>
        <dbReference type="ChEBI" id="CHEBI:30616"/>
        <dbReference type="ChEBI" id="CHEBI:43474"/>
        <dbReference type="ChEBI" id="CHEBI:57972"/>
        <dbReference type="ChEBI" id="CHEBI:70757"/>
        <dbReference type="ChEBI" id="CHEBI:83898"/>
        <dbReference type="ChEBI" id="CHEBI:456216"/>
        <dbReference type="EC" id="6.3.2.8"/>
    </reaction>
</comment>
<evidence type="ECO:0000256" key="1">
    <source>
        <dbReference type="ARBA" id="ARBA00004496"/>
    </source>
</evidence>
<dbReference type="HAMAP" id="MF_00046">
    <property type="entry name" value="MurC"/>
    <property type="match status" value="1"/>
</dbReference>
<feature type="region of interest" description="Disordered" evidence="15">
    <location>
        <begin position="258"/>
        <end position="277"/>
    </location>
</feature>
<dbReference type="Pfam" id="PF08245">
    <property type="entry name" value="Mur_ligase_M"/>
    <property type="match status" value="1"/>
</dbReference>
<evidence type="ECO:0000313" key="19">
    <source>
        <dbReference type="EMBL" id="GMA37169.1"/>
    </source>
</evidence>
<comment type="caution">
    <text evidence="19">The sequence shown here is derived from an EMBL/GenBank/DDBJ whole genome shotgun (WGS) entry which is preliminary data.</text>
</comment>
<dbReference type="InterPro" id="IPR004101">
    <property type="entry name" value="Mur_ligase_C"/>
</dbReference>
<evidence type="ECO:0000256" key="13">
    <source>
        <dbReference type="ARBA" id="ARBA00047833"/>
    </source>
</evidence>
<dbReference type="SUPFAM" id="SSF53244">
    <property type="entry name" value="MurD-like peptide ligases, peptide-binding domain"/>
    <property type="match status" value="1"/>
</dbReference>
<evidence type="ECO:0000256" key="5">
    <source>
        <dbReference type="ARBA" id="ARBA00022598"/>
    </source>
</evidence>
<dbReference type="Gene3D" id="3.40.1190.10">
    <property type="entry name" value="Mur-like, catalytic domain"/>
    <property type="match status" value="1"/>
</dbReference>
<dbReference type="EMBL" id="BSUN01000001">
    <property type="protein sequence ID" value="GMA37169.1"/>
    <property type="molecule type" value="Genomic_DNA"/>
</dbReference>